<evidence type="ECO:0000313" key="4">
    <source>
        <dbReference type="Proteomes" id="UP000199501"/>
    </source>
</evidence>
<dbReference type="Proteomes" id="UP000199501">
    <property type="component" value="Unassembled WGS sequence"/>
</dbReference>
<evidence type="ECO:0000259" key="2">
    <source>
        <dbReference type="Pfam" id="PF04149"/>
    </source>
</evidence>
<dbReference type="EMBL" id="FMZZ01000004">
    <property type="protein sequence ID" value="SDC75797.1"/>
    <property type="molecule type" value="Genomic_DNA"/>
</dbReference>
<protein>
    <recommendedName>
        <fullName evidence="2">DUF397 domain-containing protein</fullName>
    </recommendedName>
</protein>
<evidence type="ECO:0000313" key="3">
    <source>
        <dbReference type="EMBL" id="SDC75797.1"/>
    </source>
</evidence>
<proteinExistence type="predicted"/>
<dbReference type="RefSeq" id="WP_324187516.1">
    <property type="nucleotide sequence ID" value="NZ_FMZZ01000004.1"/>
</dbReference>
<reference evidence="4" key="1">
    <citation type="submission" date="2016-10" db="EMBL/GenBank/DDBJ databases">
        <authorList>
            <person name="Varghese N."/>
            <person name="Submissions S."/>
        </authorList>
    </citation>
    <scope>NUCLEOTIDE SEQUENCE [LARGE SCALE GENOMIC DNA]</scope>
    <source>
        <strain evidence="4">IBRC-M 10403</strain>
    </source>
</reference>
<evidence type="ECO:0000256" key="1">
    <source>
        <dbReference type="SAM" id="MobiDB-lite"/>
    </source>
</evidence>
<keyword evidence="4" id="KW-1185">Reference proteome</keyword>
<feature type="region of interest" description="Disordered" evidence="1">
    <location>
        <begin position="1"/>
        <end position="30"/>
    </location>
</feature>
<feature type="domain" description="DUF397" evidence="2">
    <location>
        <begin position="20"/>
        <end position="67"/>
    </location>
</feature>
<feature type="compositionally biased region" description="Polar residues" evidence="1">
    <location>
        <begin position="15"/>
        <end position="28"/>
    </location>
</feature>
<dbReference type="InterPro" id="IPR007278">
    <property type="entry name" value="DUF397"/>
</dbReference>
<dbReference type="AlphaFoldDB" id="A0A1G6P8R3"/>
<name>A0A1G6P8R3_9PSEU</name>
<dbReference type="Pfam" id="PF04149">
    <property type="entry name" value="DUF397"/>
    <property type="match status" value="1"/>
</dbReference>
<organism evidence="3 4">
    <name type="scientific">Actinokineospora iranica</name>
    <dbReference type="NCBI Taxonomy" id="1271860"/>
    <lineage>
        <taxon>Bacteria</taxon>
        <taxon>Bacillati</taxon>
        <taxon>Actinomycetota</taxon>
        <taxon>Actinomycetes</taxon>
        <taxon>Pseudonocardiales</taxon>
        <taxon>Pseudonocardiaceae</taxon>
        <taxon>Actinokineospora</taxon>
    </lineage>
</organism>
<gene>
    <name evidence="3" type="ORF">SAMN05216174_104144</name>
</gene>
<sequence>MAGGTILGSEKGASMSRSVTWRKSSFSDANGGECVEVRSTLDALRDSKNQGGPALAAPVESLVSWVRGHASR</sequence>
<accession>A0A1G6P8R3</accession>